<evidence type="ECO:0000313" key="2">
    <source>
        <dbReference type="Proteomes" id="UP000218263"/>
    </source>
</evidence>
<accession>A0A110B1Q4</accession>
<sequence>MYNDKISSKTQTPTFIVWQNYETAINRTINNLKAKTISQPSGDLSNSTTLFNPAFIS</sequence>
<name>A0A110B1Q4_9SPHI</name>
<keyword evidence="2" id="KW-1185">Reference proteome</keyword>
<dbReference type="Proteomes" id="UP000218263">
    <property type="component" value="Chromosome"/>
</dbReference>
<protein>
    <submittedName>
        <fullName evidence="1">Uncharacterized protein</fullName>
    </submittedName>
</protein>
<reference evidence="1 2" key="1">
    <citation type="submission" date="2015-12" db="EMBL/GenBank/DDBJ databases">
        <title>Genome sequence of Mucilaginibacter gotjawali.</title>
        <authorList>
            <person name="Lee J.S."/>
            <person name="Lee K.C."/>
            <person name="Kim K.K."/>
            <person name="Lee B.W."/>
        </authorList>
    </citation>
    <scope>NUCLEOTIDE SEQUENCE [LARGE SCALE GENOMIC DNA]</scope>
    <source>
        <strain evidence="1 2">SA3-7</strain>
    </source>
</reference>
<dbReference type="KEGG" id="mgot:MgSA37_01268"/>
<evidence type="ECO:0000313" key="1">
    <source>
        <dbReference type="EMBL" id="BAU53101.1"/>
    </source>
</evidence>
<dbReference type="EMBL" id="AP017313">
    <property type="protein sequence ID" value="BAU53101.1"/>
    <property type="molecule type" value="Genomic_DNA"/>
</dbReference>
<gene>
    <name evidence="1" type="ORF">MgSA37_01268</name>
</gene>
<organism evidence="1 2">
    <name type="scientific">Mucilaginibacter gotjawali</name>
    <dbReference type="NCBI Taxonomy" id="1550579"/>
    <lineage>
        <taxon>Bacteria</taxon>
        <taxon>Pseudomonadati</taxon>
        <taxon>Bacteroidota</taxon>
        <taxon>Sphingobacteriia</taxon>
        <taxon>Sphingobacteriales</taxon>
        <taxon>Sphingobacteriaceae</taxon>
        <taxon>Mucilaginibacter</taxon>
    </lineage>
</organism>
<proteinExistence type="predicted"/>
<dbReference type="AlphaFoldDB" id="A0A110B1Q4"/>